<dbReference type="OrthoDB" id="9797736at2"/>
<name>A0A2M9FVP7_9PROT</name>
<dbReference type="AlphaFoldDB" id="A0A2M9FVP7"/>
<dbReference type="SUPFAM" id="SSF53807">
    <property type="entry name" value="Helical backbone' metal receptor"/>
    <property type="match status" value="1"/>
</dbReference>
<dbReference type="InterPro" id="IPR050902">
    <property type="entry name" value="ABC_Transporter_SBP"/>
</dbReference>
<sequence>MPLHAARTGRILLALGLLFGSVASAVAEPRRIVSAGGSVTEIVHALGAGDRLVGVDSTSFHPPEVRNLPDVGYLRALSAEPVLSLSPDMVLAEADAGPPEALTQLRAAGVEVVTAPDKPDIEGVAAKIETVAAALGREAAGEALKSEILARWAEVREAVAATGERPRVLFVLSTGSGAPLVAGLETSAAGIIEMAGGGNAIRDFTNFRPLTPEAGVALAPDVILVTRRTVDMLGGEAALLALPGLAATPAAEAGRVVAMDGLLLLGFGPRTPEAAARLARALHPDIELPAGPWDAE</sequence>
<proteinExistence type="predicted"/>
<dbReference type="InterPro" id="IPR002491">
    <property type="entry name" value="ABC_transptr_periplasmic_BD"/>
</dbReference>
<organism evidence="2 3">
    <name type="scientific">Minwuia thermotolerans</name>
    <dbReference type="NCBI Taxonomy" id="2056226"/>
    <lineage>
        <taxon>Bacteria</taxon>
        <taxon>Pseudomonadati</taxon>
        <taxon>Pseudomonadota</taxon>
        <taxon>Alphaproteobacteria</taxon>
        <taxon>Minwuiales</taxon>
        <taxon>Minwuiaceae</taxon>
        <taxon>Minwuia</taxon>
    </lineage>
</organism>
<comment type="caution">
    <text evidence="2">The sequence shown here is derived from an EMBL/GenBank/DDBJ whole genome shotgun (WGS) entry which is preliminary data.</text>
</comment>
<dbReference type="CDD" id="cd01149">
    <property type="entry name" value="HutB"/>
    <property type="match status" value="1"/>
</dbReference>
<evidence type="ECO:0000313" key="3">
    <source>
        <dbReference type="Proteomes" id="UP000229498"/>
    </source>
</evidence>
<keyword evidence="3" id="KW-1185">Reference proteome</keyword>
<dbReference type="Pfam" id="PF01497">
    <property type="entry name" value="Peripla_BP_2"/>
    <property type="match status" value="1"/>
</dbReference>
<dbReference type="PANTHER" id="PTHR30535">
    <property type="entry name" value="VITAMIN B12-BINDING PROTEIN"/>
    <property type="match status" value="1"/>
</dbReference>
<protein>
    <submittedName>
        <fullName evidence="2">Hemin ABC transporter substrate-binding protein</fullName>
    </submittedName>
</protein>
<dbReference type="PANTHER" id="PTHR30535:SF4">
    <property type="entry name" value="HEMIN-BINDING PERIPLASMIC PROTEIN HMUT"/>
    <property type="match status" value="1"/>
</dbReference>
<dbReference type="RefSeq" id="WP_109795226.1">
    <property type="nucleotide sequence ID" value="NZ_PHIG01000063.1"/>
</dbReference>
<dbReference type="Gene3D" id="3.40.50.1980">
    <property type="entry name" value="Nitrogenase molybdenum iron protein domain"/>
    <property type="match status" value="2"/>
</dbReference>
<evidence type="ECO:0000259" key="1">
    <source>
        <dbReference type="PROSITE" id="PS50983"/>
    </source>
</evidence>
<accession>A0A2M9FVP7</accession>
<dbReference type="Proteomes" id="UP000229498">
    <property type="component" value="Unassembled WGS sequence"/>
</dbReference>
<feature type="domain" description="Fe/B12 periplasmic-binding" evidence="1">
    <location>
        <begin position="31"/>
        <end position="286"/>
    </location>
</feature>
<gene>
    <name evidence="2" type="ORF">CVT23_21590</name>
</gene>
<reference evidence="2 3" key="1">
    <citation type="submission" date="2017-11" db="EMBL/GenBank/DDBJ databases">
        <title>Draft genome sequence of Rhizobiales bacterium SY3-13.</title>
        <authorList>
            <person name="Sun C."/>
        </authorList>
    </citation>
    <scope>NUCLEOTIDE SEQUENCE [LARGE SCALE GENOMIC DNA]</scope>
    <source>
        <strain evidence="2 3">SY3-13</strain>
    </source>
</reference>
<evidence type="ECO:0000313" key="2">
    <source>
        <dbReference type="EMBL" id="PJK27513.1"/>
    </source>
</evidence>
<dbReference type="PROSITE" id="PS50983">
    <property type="entry name" value="FE_B12_PBP"/>
    <property type="match status" value="1"/>
</dbReference>
<dbReference type="EMBL" id="PHIG01000063">
    <property type="protein sequence ID" value="PJK27513.1"/>
    <property type="molecule type" value="Genomic_DNA"/>
</dbReference>